<dbReference type="InterPro" id="IPR051910">
    <property type="entry name" value="ComF/GntX_DNA_util-trans"/>
</dbReference>
<dbReference type="Proteomes" id="UP000319010">
    <property type="component" value="Unassembled WGS sequence"/>
</dbReference>
<sequence>MDRERPRGRSGRIRSTVEDMTPRFHRESPYYSACRRAPRARVSGTLAELLFGLRQGLSLGIPVSCAGCGRWETALCPRCLELLEGEPFAVDHADAAGDLDILALAAYAGPVRTMVLGWKNGSREDLSETMARAGRRLGSRWARTHPPGEIWPGTPGDHPGEDPATAVVTATSMPALLVVPAPSGPARRLRGRLVAARLADDVARAIADQWAHPEWADSSVRSPLSLISEPMPPQRGPFAPLVLSTDLLRRRGGGAHQAGRSSRQRRGNRSVVPRLLTPVTGLPIVLVDDVVTTGATLGACARAIEEAGGQVLGALAMAAAPPPAHRYLTVPAGTAARGAAAASTRIPGSGKDRNDRSGAGLSACGDQEAPTGDDALEKEA</sequence>
<name>A0A508A3R6_9ACTO</name>
<organism evidence="3 4">
    <name type="scientific">Actinomyces johnsonii</name>
    <dbReference type="NCBI Taxonomy" id="544581"/>
    <lineage>
        <taxon>Bacteria</taxon>
        <taxon>Bacillati</taxon>
        <taxon>Actinomycetota</taxon>
        <taxon>Actinomycetes</taxon>
        <taxon>Actinomycetales</taxon>
        <taxon>Actinomycetaceae</taxon>
        <taxon>Actinomyces</taxon>
    </lineage>
</organism>
<evidence type="ECO:0000256" key="1">
    <source>
        <dbReference type="ARBA" id="ARBA00008007"/>
    </source>
</evidence>
<proteinExistence type="inferred from homology"/>
<evidence type="ECO:0000313" key="4">
    <source>
        <dbReference type="Proteomes" id="UP000319010"/>
    </source>
</evidence>
<dbReference type="InterPro" id="IPR000836">
    <property type="entry name" value="PRTase_dom"/>
</dbReference>
<dbReference type="PANTHER" id="PTHR47505:SF1">
    <property type="entry name" value="DNA UTILIZATION PROTEIN YHGH"/>
    <property type="match status" value="1"/>
</dbReference>
<comment type="similarity">
    <text evidence="1">Belongs to the ComF/GntX family.</text>
</comment>
<accession>A0A508A3R6</accession>
<evidence type="ECO:0000313" key="3">
    <source>
        <dbReference type="EMBL" id="TQD43391.1"/>
    </source>
</evidence>
<dbReference type="CDD" id="cd06223">
    <property type="entry name" value="PRTases_typeI"/>
    <property type="match status" value="1"/>
</dbReference>
<dbReference type="EMBL" id="VICB01000008">
    <property type="protein sequence ID" value="TQD43391.1"/>
    <property type="molecule type" value="Genomic_DNA"/>
</dbReference>
<feature type="region of interest" description="Disordered" evidence="2">
    <location>
        <begin position="251"/>
        <end position="270"/>
    </location>
</feature>
<reference evidence="3 4" key="1">
    <citation type="submission" date="2019-06" db="EMBL/GenBank/DDBJ databases">
        <title>Draft genome sequence of Actinomyces johnsonii CCUG 34287T.</title>
        <authorList>
            <person name="Salva-Serra F."/>
            <person name="Cardew S."/>
            <person name="Moore E."/>
        </authorList>
    </citation>
    <scope>NUCLEOTIDE SEQUENCE [LARGE SCALE GENOMIC DNA]</scope>
    <source>
        <strain evidence="3 4">CCUG 34287</strain>
    </source>
</reference>
<dbReference type="SUPFAM" id="SSF53271">
    <property type="entry name" value="PRTase-like"/>
    <property type="match status" value="1"/>
</dbReference>
<dbReference type="AlphaFoldDB" id="A0A508A3R6"/>
<protein>
    <submittedName>
        <fullName evidence="3">ComF family protein</fullName>
    </submittedName>
</protein>
<evidence type="ECO:0000256" key="2">
    <source>
        <dbReference type="SAM" id="MobiDB-lite"/>
    </source>
</evidence>
<feature type="region of interest" description="Disordered" evidence="2">
    <location>
        <begin position="340"/>
        <end position="380"/>
    </location>
</feature>
<dbReference type="Gene3D" id="3.40.50.2020">
    <property type="match status" value="1"/>
</dbReference>
<dbReference type="PANTHER" id="PTHR47505">
    <property type="entry name" value="DNA UTILIZATION PROTEIN YHGH"/>
    <property type="match status" value="1"/>
</dbReference>
<dbReference type="InterPro" id="IPR029057">
    <property type="entry name" value="PRTase-like"/>
</dbReference>
<comment type="caution">
    <text evidence="3">The sequence shown here is derived from an EMBL/GenBank/DDBJ whole genome shotgun (WGS) entry which is preliminary data.</text>
</comment>
<gene>
    <name evidence="3" type="ORF">FK256_06740</name>
</gene>